<accession>A0ACC2NIS2</accession>
<protein>
    <submittedName>
        <fullName evidence="1">Uncharacterized protein</fullName>
    </submittedName>
</protein>
<evidence type="ECO:0000313" key="1">
    <source>
        <dbReference type="EMBL" id="KAJ8671139.1"/>
    </source>
</evidence>
<name>A0ACC2NIS2_9HYME</name>
<reference evidence="1" key="1">
    <citation type="submission" date="2023-04" db="EMBL/GenBank/DDBJ databases">
        <title>A chromosome-level genome assembly of the parasitoid wasp Eretmocerus hayati.</title>
        <authorList>
            <person name="Zhong Y."/>
            <person name="Liu S."/>
            <person name="Liu Y."/>
        </authorList>
    </citation>
    <scope>NUCLEOTIDE SEQUENCE</scope>
    <source>
        <strain evidence="1">ZJU_SS_LIU_2023</strain>
    </source>
</reference>
<keyword evidence="2" id="KW-1185">Reference proteome</keyword>
<proteinExistence type="predicted"/>
<dbReference type="Proteomes" id="UP001239111">
    <property type="component" value="Chromosome 3"/>
</dbReference>
<dbReference type="EMBL" id="CM056743">
    <property type="protein sequence ID" value="KAJ8671139.1"/>
    <property type="molecule type" value="Genomic_DNA"/>
</dbReference>
<sequence>MIFSITSLELPNRNSSVFIISWAVLPAANKDLTESRASPLKASKSLLTFSSSENTPFEVVTSKAFLNLTHSNGSPEKEGNDLDDETLYKSLELSVFVTVSPIAVIALWMASAIIGAELPPE</sequence>
<gene>
    <name evidence="1" type="ORF">QAD02_002398</name>
</gene>
<comment type="caution">
    <text evidence="1">The sequence shown here is derived from an EMBL/GenBank/DDBJ whole genome shotgun (WGS) entry which is preliminary data.</text>
</comment>
<evidence type="ECO:0000313" key="2">
    <source>
        <dbReference type="Proteomes" id="UP001239111"/>
    </source>
</evidence>
<organism evidence="1 2">
    <name type="scientific">Eretmocerus hayati</name>
    <dbReference type="NCBI Taxonomy" id="131215"/>
    <lineage>
        <taxon>Eukaryota</taxon>
        <taxon>Metazoa</taxon>
        <taxon>Ecdysozoa</taxon>
        <taxon>Arthropoda</taxon>
        <taxon>Hexapoda</taxon>
        <taxon>Insecta</taxon>
        <taxon>Pterygota</taxon>
        <taxon>Neoptera</taxon>
        <taxon>Endopterygota</taxon>
        <taxon>Hymenoptera</taxon>
        <taxon>Apocrita</taxon>
        <taxon>Proctotrupomorpha</taxon>
        <taxon>Chalcidoidea</taxon>
        <taxon>Aphelinidae</taxon>
        <taxon>Aphelininae</taxon>
        <taxon>Eretmocerus</taxon>
    </lineage>
</organism>